<feature type="transmembrane region" description="Helical" evidence="6">
    <location>
        <begin position="310"/>
        <end position="329"/>
    </location>
</feature>
<evidence type="ECO:0000256" key="2">
    <source>
        <dbReference type="ARBA" id="ARBA00022448"/>
    </source>
</evidence>
<dbReference type="InterPro" id="IPR011701">
    <property type="entry name" value="MFS"/>
</dbReference>
<feature type="transmembrane region" description="Helical" evidence="6">
    <location>
        <begin position="181"/>
        <end position="203"/>
    </location>
</feature>
<feature type="transmembrane region" description="Helical" evidence="6">
    <location>
        <begin position="88"/>
        <end position="106"/>
    </location>
</feature>
<dbReference type="Proteomes" id="UP001148189">
    <property type="component" value="Unassembled WGS sequence"/>
</dbReference>
<feature type="transmembrane region" description="Helical" evidence="6">
    <location>
        <begin position="369"/>
        <end position="389"/>
    </location>
</feature>
<comment type="caution">
    <text evidence="8">The sequence shown here is derived from an EMBL/GenBank/DDBJ whole genome shotgun (WGS) entry which is preliminary data.</text>
</comment>
<evidence type="ECO:0000256" key="3">
    <source>
        <dbReference type="ARBA" id="ARBA00022692"/>
    </source>
</evidence>
<keyword evidence="3 6" id="KW-0812">Transmembrane</keyword>
<reference evidence="8" key="1">
    <citation type="submission" date="2022-05" db="EMBL/GenBank/DDBJ databases">
        <title>Novel Pseudomonas spp. Isolated from a Rainbow Trout Aquaculture Facility.</title>
        <authorList>
            <person name="Testerman T."/>
            <person name="Graf J."/>
        </authorList>
    </citation>
    <scope>NUCLEOTIDE SEQUENCE</scope>
    <source>
        <strain evidence="8">ID1050</strain>
    </source>
</reference>
<proteinExistence type="predicted"/>
<evidence type="ECO:0000256" key="5">
    <source>
        <dbReference type="ARBA" id="ARBA00023136"/>
    </source>
</evidence>
<dbReference type="RefSeq" id="WP_057444899.1">
    <property type="nucleotide sequence ID" value="NZ_JAMDGQ010000012.1"/>
</dbReference>
<gene>
    <name evidence="8" type="ORF">M5G21_03540</name>
</gene>
<feature type="transmembrane region" description="Helical" evidence="6">
    <location>
        <begin position="401"/>
        <end position="419"/>
    </location>
</feature>
<evidence type="ECO:0000256" key="6">
    <source>
        <dbReference type="SAM" id="Phobius"/>
    </source>
</evidence>
<accession>A0ABT5N8N4</accession>
<dbReference type="InterPro" id="IPR036259">
    <property type="entry name" value="MFS_trans_sf"/>
</dbReference>
<evidence type="ECO:0000256" key="1">
    <source>
        <dbReference type="ARBA" id="ARBA00004141"/>
    </source>
</evidence>
<dbReference type="PANTHER" id="PTHR43791:SF36">
    <property type="entry name" value="TRANSPORTER, PUTATIVE (AFU_ORTHOLOGUE AFUA_6G08340)-RELATED"/>
    <property type="match status" value="1"/>
</dbReference>
<dbReference type="Gene3D" id="1.20.1250.20">
    <property type="entry name" value="MFS general substrate transporter like domains"/>
    <property type="match status" value="2"/>
</dbReference>
<feature type="transmembrane region" description="Helical" evidence="6">
    <location>
        <begin position="112"/>
        <end position="134"/>
    </location>
</feature>
<organism evidence="8 9">
    <name type="scientific">Pseudomonas shahriarae</name>
    <dbReference type="NCBI Taxonomy" id="2745512"/>
    <lineage>
        <taxon>Bacteria</taxon>
        <taxon>Pseudomonadati</taxon>
        <taxon>Pseudomonadota</taxon>
        <taxon>Gammaproteobacteria</taxon>
        <taxon>Pseudomonadales</taxon>
        <taxon>Pseudomonadaceae</taxon>
        <taxon>Pseudomonas</taxon>
    </lineage>
</organism>
<dbReference type="CDD" id="cd17319">
    <property type="entry name" value="MFS_ExuT_GudP_like"/>
    <property type="match status" value="1"/>
</dbReference>
<sequence length="435" mass="47760">MQRCINPSTELSTIYRKIDWRLLPFLLLCYVVAYLDRVNVGFAKLQMQSDLSLSDAAYGLGAGLFFVGYALFETPSNLLLPKIGARRTLSRVMILWGITSACMVFVESERSFYVLRFLLGVFEAGFAPGMIFYLTYWYGRERLGRVMAIVMLAGPLGGIFGAPLSAWIMTAFAGFHGLAGWQWMFFLEALPAVVLGLIALKVLSDKPSVAPWLSVREKQVLNAHIGEGQGAHHSFVQVLKDPRVYLMAAGYFCLICGIYTMSFWLPSILKDAGVQGVMQIGLYSAIPYVGAMAGMLVFGRTSDYFFERRWHTAVPALIAAICLMGSVIYKNEFVFALTFLTLATTMMWVAYTVFWAIPSQYFKGDTAAGGIAVINTIGLTGGFLSPTVIGYTKSITGNSDSGLLVMAAILILGSLILAANKPQRVQQKVCITQPV</sequence>
<evidence type="ECO:0000259" key="7">
    <source>
        <dbReference type="PROSITE" id="PS50850"/>
    </source>
</evidence>
<keyword evidence="9" id="KW-1185">Reference proteome</keyword>
<dbReference type="PROSITE" id="PS50850">
    <property type="entry name" value="MFS"/>
    <property type="match status" value="1"/>
</dbReference>
<keyword evidence="4 6" id="KW-1133">Transmembrane helix</keyword>
<dbReference type="PANTHER" id="PTHR43791">
    <property type="entry name" value="PERMEASE-RELATED"/>
    <property type="match status" value="1"/>
</dbReference>
<name>A0ABT5N8N4_9PSED</name>
<feature type="transmembrane region" description="Helical" evidence="6">
    <location>
        <begin position="20"/>
        <end position="36"/>
    </location>
</feature>
<dbReference type="Pfam" id="PF07690">
    <property type="entry name" value="MFS_1"/>
    <property type="match status" value="1"/>
</dbReference>
<dbReference type="SUPFAM" id="SSF103473">
    <property type="entry name" value="MFS general substrate transporter"/>
    <property type="match status" value="1"/>
</dbReference>
<evidence type="ECO:0000313" key="9">
    <source>
        <dbReference type="Proteomes" id="UP001148189"/>
    </source>
</evidence>
<evidence type="ECO:0000313" key="8">
    <source>
        <dbReference type="EMBL" id="MDD0984037.1"/>
    </source>
</evidence>
<comment type="subcellular location">
    <subcellularLocation>
        <location evidence="1">Membrane</location>
        <topology evidence="1">Multi-pass membrane protein</topology>
    </subcellularLocation>
</comment>
<feature type="transmembrane region" description="Helical" evidence="6">
    <location>
        <begin position="335"/>
        <end position="357"/>
    </location>
</feature>
<dbReference type="EMBL" id="JAMDHD010000005">
    <property type="protein sequence ID" value="MDD0984037.1"/>
    <property type="molecule type" value="Genomic_DNA"/>
</dbReference>
<evidence type="ECO:0000256" key="4">
    <source>
        <dbReference type="ARBA" id="ARBA00022989"/>
    </source>
</evidence>
<feature type="transmembrane region" description="Helical" evidence="6">
    <location>
        <begin position="146"/>
        <end position="169"/>
    </location>
</feature>
<keyword evidence="5 6" id="KW-0472">Membrane</keyword>
<feature type="transmembrane region" description="Helical" evidence="6">
    <location>
        <begin position="56"/>
        <end position="76"/>
    </location>
</feature>
<dbReference type="InterPro" id="IPR020846">
    <property type="entry name" value="MFS_dom"/>
</dbReference>
<feature type="domain" description="Major facilitator superfamily (MFS) profile" evidence="7">
    <location>
        <begin position="22"/>
        <end position="425"/>
    </location>
</feature>
<feature type="transmembrane region" description="Helical" evidence="6">
    <location>
        <begin position="244"/>
        <end position="265"/>
    </location>
</feature>
<feature type="transmembrane region" description="Helical" evidence="6">
    <location>
        <begin position="277"/>
        <end position="298"/>
    </location>
</feature>
<keyword evidence="2" id="KW-0813">Transport</keyword>
<protein>
    <submittedName>
        <fullName evidence="8">MFS transporter</fullName>
    </submittedName>
</protein>